<protein>
    <submittedName>
        <fullName evidence="2">Uncharacterized protein</fullName>
    </submittedName>
</protein>
<dbReference type="AlphaFoldDB" id="A0A8I3ABQ0"/>
<feature type="region of interest" description="Disordered" evidence="1">
    <location>
        <begin position="18"/>
        <end position="39"/>
    </location>
</feature>
<proteinExistence type="predicted"/>
<reference evidence="2" key="1">
    <citation type="submission" date="2021-03" db="EMBL/GenBank/DDBJ databases">
        <title>Evolutionary innovations through gain and loss of genes in the ectomycorrhizal Boletales.</title>
        <authorList>
            <person name="Wu G."/>
            <person name="Miyauchi S."/>
            <person name="Morin E."/>
            <person name="Yang Z.-L."/>
            <person name="Xu J."/>
            <person name="Martin F.M."/>
        </authorList>
    </citation>
    <scope>NUCLEOTIDE SEQUENCE</scope>
    <source>
        <strain evidence="2">BR01</strain>
    </source>
</reference>
<evidence type="ECO:0000313" key="3">
    <source>
        <dbReference type="Proteomes" id="UP000683000"/>
    </source>
</evidence>
<gene>
    <name evidence="2" type="ORF">JVT61DRAFT_15416</name>
</gene>
<feature type="compositionally biased region" description="Polar residues" evidence="1">
    <location>
        <begin position="18"/>
        <end position="37"/>
    </location>
</feature>
<keyword evidence="3" id="KW-1185">Reference proteome</keyword>
<evidence type="ECO:0000256" key="1">
    <source>
        <dbReference type="SAM" id="MobiDB-lite"/>
    </source>
</evidence>
<comment type="caution">
    <text evidence="2">The sequence shown here is derived from an EMBL/GenBank/DDBJ whole genome shotgun (WGS) entry which is preliminary data.</text>
</comment>
<name>A0A8I3ABQ0_9AGAM</name>
<dbReference type="OrthoDB" id="2608786at2759"/>
<organism evidence="2 3">
    <name type="scientific">Boletus reticuloceps</name>
    <dbReference type="NCBI Taxonomy" id="495285"/>
    <lineage>
        <taxon>Eukaryota</taxon>
        <taxon>Fungi</taxon>
        <taxon>Dikarya</taxon>
        <taxon>Basidiomycota</taxon>
        <taxon>Agaricomycotina</taxon>
        <taxon>Agaricomycetes</taxon>
        <taxon>Agaricomycetidae</taxon>
        <taxon>Boletales</taxon>
        <taxon>Boletineae</taxon>
        <taxon>Boletaceae</taxon>
        <taxon>Boletoideae</taxon>
        <taxon>Boletus</taxon>
    </lineage>
</organism>
<sequence length="274" mass="29870">MAGSSMVTLVTNATAASNQDLNGQVSPTDLPSQSQPEVASILDETESAKLDDPVTSSLTLDRCFAVPEMPGVSLTSSTFALSISDFNPQFGATSISDAVPAKGTPSAIRALKFHRHPAALFHSVATPFRNQNPSLDSPRALHRLDMVLDSEVDGDAKEREHEEAQLVLAVVRAQRNVYNLEHQLISARVEESELLGNLYRFRMQEGLRVPILDIRLIHRDISKNGVPLHNRHKHRRTSSSLHESFTAGTYPPIVNSISLIYSPIAASGFPDSEA</sequence>
<dbReference type="Proteomes" id="UP000683000">
    <property type="component" value="Unassembled WGS sequence"/>
</dbReference>
<evidence type="ECO:0000313" key="2">
    <source>
        <dbReference type="EMBL" id="KAG6377598.1"/>
    </source>
</evidence>
<accession>A0A8I3ABQ0</accession>
<dbReference type="EMBL" id="JAGFBS010000009">
    <property type="protein sequence ID" value="KAG6377598.1"/>
    <property type="molecule type" value="Genomic_DNA"/>
</dbReference>